<gene>
    <name evidence="3" type="ORF">DCG65_00305</name>
    <name evidence="4" type="ORF">DD728_13720</name>
    <name evidence="5" type="ORF">HY36_04275</name>
</gene>
<feature type="region of interest" description="Disordered" evidence="1">
    <location>
        <begin position="19"/>
        <end position="48"/>
    </location>
</feature>
<dbReference type="eggNOG" id="ENOG502Z7WD">
    <property type="taxonomic scope" value="Bacteria"/>
</dbReference>
<dbReference type="PROSITE" id="PS51257">
    <property type="entry name" value="PROKAR_LIPOPROTEIN"/>
    <property type="match status" value="1"/>
</dbReference>
<keyword evidence="2" id="KW-0732">Signal</keyword>
<dbReference type="Gene3D" id="3.20.20.140">
    <property type="entry name" value="Metal-dependent hydrolases"/>
    <property type="match status" value="1"/>
</dbReference>
<dbReference type="EMBL" id="DOGS01000275">
    <property type="protein sequence ID" value="HBQ49911.1"/>
    <property type="molecule type" value="Genomic_DNA"/>
</dbReference>
<evidence type="ECO:0000313" key="8">
    <source>
        <dbReference type="Proteomes" id="UP000263957"/>
    </source>
</evidence>
<accession>A0A059E2G0</accession>
<dbReference type="PATRIC" id="fig|1280948.3.peg.1684"/>
<name>A0A059E2G0_9PROT</name>
<proteinExistence type="predicted"/>
<evidence type="ECO:0000256" key="1">
    <source>
        <dbReference type="SAM" id="MobiDB-lite"/>
    </source>
</evidence>
<protein>
    <submittedName>
        <fullName evidence="3">DUF3604 domain-containing protein</fullName>
    </submittedName>
</protein>
<feature type="signal peptide" evidence="2">
    <location>
        <begin position="1"/>
        <end position="21"/>
    </location>
</feature>
<dbReference type="Proteomes" id="UP000024547">
    <property type="component" value="Unassembled WGS sequence"/>
</dbReference>
<evidence type="ECO:0000313" key="5">
    <source>
        <dbReference type="EMBL" id="KCZ61775.1"/>
    </source>
</evidence>
<keyword evidence="6" id="KW-1185">Reference proteome</keyword>
<dbReference type="Proteomes" id="UP000259173">
    <property type="component" value="Unassembled WGS sequence"/>
</dbReference>
<evidence type="ECO:0000313" key="4">
    <source>
        <dbReference type="EMBL" id="HBQ49911.1"/>
    </source>
</evidence>
<evidence type="ECO:0000313" key="7">
    <source>
        <dbReference type="Proteomes" id="UP000259173"/>
    </source>
</evidence>
<dbReference type="EMBL" id="AWFH01000012">
    <property type="protein sequence ID" value="KCZ61775.1"/>
    <property type="molecule type" value="Genomic_DNA"/>
</dbReference>
<sequence>MKRYLSLAVSAIALAACSNPAPESSAPESDTAETQTDAQSTERTAGYNEDRNAYFGDLHIHTRSSFDAYIFNVRRTADDAYRFARGDTITHPSGFDMTIAGGPLDFYTVTDHAEYLGILPAMNTPGTELSELPRAQDMFSTDPGRITAAFQGVGASVRSGEVIAEMHDTDVMDSVWMQNVAAADRHYVPGEFTTFAAYEYTSVAANEEQGSFAGGNLHRNVFFKGDAPDRAFSTLDSTNPEDLWDWMDAKRAEGYESIAIPHNPNVSDGLMFRLQTYNGDPLDAAYAEQRMRNEPLVEVTQVKGTSETHPALSPNDEWADFEIYDRLLASYEVSKTEGSYVREAYRNGLKLQEEQGFDPFRFGLVAASDSHVVGGAYAENDYWSKVGIVDGTPMARGSVPFFGTKSWDEQPDNQIVQNAREWFSRWGASGLTGVWAEENTRESIFDAFRRKETFATTGPRMKVRFFAGFEYSDDMLSDSNLTRLAYDGGVPMGGDLVGNGTAPTFLAWAQRDPNMGALQRVQIIKVTSEGEAVYDVACHDGTPDPDTHRCTDNGAAVDMETCTPTGDGAGELKALWQDPEFDPERRATYYVRVLENPSCRWSTWEAMRANVPPRPDVPQTIQERAYTSPIWYIPSE</sequence>
<dbReference type="Pfam" id="PF12228">
    <property type="entry name" value="DUF3604"/>
    <property type="match status" value="1"/>
</dbReference>
<reference evidence="7 8" key="2">
    <citation type="journal article" date="2018" name="Nat. Biotechnol.">
        <title>A standardized bacterial taxonomy based on genome phylogeny substantially revises the tree of life.</title>
        <authorList>
            <person name="Parks D.H."/>
            <person name="Chuvochina M."/>
            <person name="Waite D.W."/>
            <person name="Rinke C."/>
            <person name="Skarshewski A."/>
            <person name="Chaumeil P.A."/>
            <person name="Hugenholtz P."/>
        </authorList>
    </citation>
    <scope>NUCLEOTIDE SEQUENCE [LARGE SCALE GENOMIC DNA]</scope>
    <source>
        <strain evidence="4">UBA10378</strain>
        <strain evidence="3">UBA8557</strain>
    </source>
</reference>
<dbReference type="RefSeq" id="WP_051602637.1">
    <property type="nucleotide sequence ID" value="NZ_AWFH01000012.1"/>
</dbReference>
<dbReference type="InterPro" id="IPR022028">
    <property type="entry name" value="DUF3604"/>
</dbReference>
<evidence type="ECO:0000313" key="6">
    <source>
        <dbReference type="Proteomes" id="UP000024547"/>
    </source>
</evidence>
<dbReference type="OrthoDB" id="543560at2"/>
<organism evidence="5 6">
    <name type="scientific">Hyphomonas atlantica</name>
    <dbReference type="NCBI Taxonomy" id="1280948"/>
    <lineage>
        <taxon>Bacteria</taxon>
        <taxon>Pseudomonadati</taxon>
        <taxon>Pseudomonadota</taxon>
        <taxon>Alphaproteobacteria</taxon>
        <taxon>Hyphomonadales</taxon>
        <taxon>Hyphomonadaceae</taxon>
        <taxon>Hyphomonas</taxon>
    </lineage>
</organism>
<comment type="caution">
    <text evidence="5">The sequence shown here is derived from an EMBL/GenBank/DDBJ whole genome shotgun (WGS) entry which is preliminary data.</text>
</comment>
<dbReference type="STRING" id="1280948.HY36_04275"/>
<feature type="compositionally biased region" description="Low complexity" evidence="1">
    <location>
        <begin position="19"/>
        <end position="34"/>
    </location>
</feature>
<evidence type="ECO:0000313" key="3">
    <source>
        <dbReference type="EMBL" id="HAE92970.1"/>
    </source>
</evidence>
<evidence type="ECO:0000256" key="2">
    <source>
        <dbReference type="SAM" id="SignalP"/>
    </source>
</evidence>
<dbReference type="Proteomes" id="UP000263957">
    <property type="component" value="Unassembled WGS sequence"/>
</dbReference>
<dbReference type="EMBL" id="DMBR01000012">
    <property type="protein sequence ID" value="HAE92970.1"/>
    <property type="molecule type" value="Genomic_DNA"/>
</dbReference>
<feature type="chain" id="PRO_5044538732" evidence="2">
    <location>
        <begin position="22"/>
        <end position="636"/>
    </location>
</feature>
<reference evidence="5 6" key="1">
    <citation type="journal article" date="2014" name="Antonie Van Leeuwenhoek">
        <title>Hyphomonas beringensis sp. nov. and Hyphomonas chukchiensis sp. nov., isolated from surface seawater of the Bering Sea and Chukchi Sea.</title>
        <authorList>
            <person name="Li C."/>
            <person name="Lai Q."/>
            <person name="Li G."/>
            <person name="Dong C."/>
            <person name="Wang J."/>
            <person name="Liao Y."/>
            <person name="Shao Z."/>
        </authorList>
    </citation>
    <scope>NUCLEOTIDE SEQUENCE [LARGE SCALE GENOMIC DNA]</scope>
    <source>
        <strain evidence="5 6">22II1-22F38</strain>
    </source>
</reference>
<dbReference type="AlphaFoldDB" id="A0A059E2G0"/>